<evidence type="ECO:0000313" key="2">
    <source>
        <dbReference type="EMBL" id="MFB5189151.1"/>
    </source>
</evidence>
<proteinExistence type="predicted"/>
<evidence type="ECO:0000259" key="1">
    <source>
        <dbReference type="Pfam" id="PF07991"/>
    </source>
</evidence>
<gene>
    <name evidence="2" type="ORF">KKP3000_002150</name>
</gene>
<dbReference type="Proteomes" id="UP001579974">
    <property type="component" value="Unassembled WGS sequence"/>
</dbReference>
<dbReference type="EMBL" id="JBDXSU010000002">
    <property type="protein sequence ID" value="MFB5189151.1"/>
    <property type="molecule type" value="Genomic_DNA"/>
</dbReference>
<dbReference type="SUPFAM" id="SSF51735">
    <property type="entry name" value="NAD(P)-binding Rossmann-fold domains"/>
    <property type="match status" value="1"/>
</dbReference>
<dbReference type="Pfam" id="PF07991">
    <property type="entry name" value="KARI_N"/>
    <property type="match status" value="1"/>
</dbReference>
<reference evidence="2 3" key="1">
    <citation type="journal article" date="2024" name="Int. J. Mol. Sci.">
        <title>Exploration of Alicyclobacillus spp. Genome in Search of Antibiotic Resistance.</title>
        <authorList>
            <person name="Bucka-Kolendo J."/>
            <person name="Kiousi D.E."/>
            <person name="Dekowska A."/>
            <person name="Mikolajczuk-Szczyrba A."/>
            <person name="Karadedos D.M."/>
            <person name="Michael P."/>
            <person name="Galanis A."/>
            <person name="Sokolowska B."/>
        </authorList>
    </citation>
    <scope>NUCLEOTIDE SEQUENCE [LARGE SCALE GENOMIC DNA]</scope>
    <source>
        <strain evidence="2 3">KKP 3000</strain>
    </source>
</reference>
<protein>
    <recommendedName>
        <fullName evidence="1">KARI N-terminal Rossmann domain-containing protein</fullName>
    </recommendedName>
</protein>
<organism evidence="2 3">
    <name type="scientific">Alicyclobacillus fastidiosus</name>
    <dbReference type="NCBI Taxonomy" id="392011"/>
    <lineage>
        <taxon>Bacteria</taxon>
        <taxon>Bacillati</taxon>
        <taxon>Bacillota</taxon>
        <taxon>Bacilli</taxon>
        <taxon>Bacillales</taxon>
        <taxon>Alicyclobacillaceae</taxon>
        <taxon>Alicyclobacillus</taxon>
    </lineage>
</organism>
<dbReference type="Gene3D" id="3.40.50.720">
    <property type="entry name" value="NAD(P)-binding Rossmann-like Domain"/>
    <property type="match status" value="1"/>
</dbReference>
<name>A0ABV5AAN9_9BACL</name>
<keyword evidence="3" id="KW-1185">Reference proteome</keyword>
<comment type="caution">
    <text evidence="2">The sequence shown here is derived from an EMBL/GenBank/DDBJ whole genome shotgun (WGS) entry which is preliminary data.</text>
</comment>
<dbReference type="InterPro" id="IPR013116">
    <property type="entry name" value="KARI_N"/>
</dbReference>
<sequence length="74" mass="8438">MHNELIAETSGKIVAIFGYREDGRRHAAHLRQVGVRVIFGIREDRDEWSEAMRDGEYVVSPEEAAAQADVIQVW</sequence>
<dbReference type="RefSeq" id="WP_275472704.1">
    <property type="nucleotide sequence ID" value="NZ_CP162943.1"/>
</dbReference>
<evidence type="ECO:0000313" key="3">
    <source>
        <dbReference type="Proteomes" id="UP001579974"/>
    </source>
</evidence>
<feature type="domain" description="KARI N-terminal Rossmann" evidence="1">
    <location>
        <begin position="11"/>
        <end position="73"/>
    </location>
</feature>
<dbReference type="InterPro" id="IPR036291">
    <property type="entry name" value="NAD(P)-bd_dom_sf"/>
</dbReference>
<accession>A0ABV5AAN9</accession>